<proteinExistence type="predicted"/>
<accession>A0A124GMX2</accession>
<dbReference type="AlphaFoldDB" id="A0A124GMX2"/>
<dbReference type="EMBL" id="LKAM01000008">
    <property type="protein sequence ID" value="KUM46998.1"/>
    <property type="molecule type" value="Genomic_DNA"/>
</dbReference>
<organism evidence="1">
    <name type="scientific">Picea glauca</name>
    <name type="common">White spruce</name>
    <name type="synonym">Pinus glauca</name>
    <dbReference type="NCBI Taxonomy" id="3330"/>
    <lineage>
        <taxon>Eukaryota</taxon>
        <taxon>Viridiplantae</taxon>
        <taxon>Streptophyta</taxon>
        <taxon>Embryophyta</taxon>
        <taxon>Tracheophyta</taxon>
        <taxon>Spermatophyta</taxon>
        <taxon>Pinopsida</taxon>
        <taxon>Pinidae</taxon>
        <taxon>Conifers I</taxon>
        <taxon>Pinales</taxon>
        <taxon>Pinaceae</taxon>
        <taxon>Picea</taxon>
    </lineage>
</organism>
<keyword evidence="1" id="KW-0496">Mitochondrion</keyword>
<geneLocation type="mitochondrion" evidence="1"/>
<gene>
    <name evidence="1" type="ORF">ABT39_MTgene6002</name>
</gene>
<reference evidence="1" key="1">
    <citation type="journal article" date="2015" name="Genome Biol. Evol.">
        <title>Organellar Genomes of White Spruce (Picea glauca): Assembly and Annotation.</title>
        <authorList>
            <person name="Jackman S.D."/>
            <person name="Warren R.L."/>
            <person name="Gibb E.A."/>
            <person name="Vandervalk B.P."/>
            <person name="Mohamadi H."/>
            <person name="Chu J."/>
            <person name="Raymond A."/>
            <person name="Pleasance S."/>
            <person name="Coope R."/>
            <person name="Wildung M.R."/>
            <person name="Ritland C.E."/>
            <person name="Bousquet J."/>
            <person name="Jones S.J."/>
            <person name="Bohlmann J."/>
            <person name="Birol I."/>
        </authorList>
    </citation>
    <scope>NUCLEOTIDE SEQUENCE [LARGE SCALE GENOMIC DNA]</scope>
    <source>
        <tissue evidence="1">Flushing bud</tissue>
    </source>
</reference>
<evidence type="ECO:0000313" key="1">
    <source>
        <dbReference type="EMBL" id="KUM46998.1"/>
    </source>
</evidence>
<comment type="caution">
    <text evidence="1">The sequence shown here is derived from an EMBL/GenBank/DDBJ whole genome shotgun (WGS) entry which is preliminary data.</text>
</comment>
<protein>
    <submittedName>
        <fullName evidence="1">Uncharacterized protein</fullName>
    </submittedName>
</protein>
<sequence length="94" mass="10637">MAMDNPFMGNILGKADVGLCSICRNPRHDPHLYPLLQKYSSTMVLVHCYFCRVNTHRTKDCCALSTLTEIFEKNMFKVDLAGGKKRGKNENQGN</sequence>
<name>A0A124GMX2_PICGL</name>